<dbReference type="AlphaFoldDB" id="A0A1R0XA94"/>
<proteinExistence type="predicted"/>
<evidence type="ECO:0000313" key="2">
    <source>
        <dbReference type="EMBL" id="OMD31726.1"/>
    </source>
</evidence>
<name>A0A1R0XA94_9BACL</name>
<feature type="region of interest" description="Disordered" evidence="1">
    <location>
        <begin position="45"/>
        <end position="67"/>
    </location>
</feature>
<dbReference type="RefSeq" id="WP_036688992.1">
    <property type="nucleotide sequence ID" value="NZ_MKQP01000020.1"/>
</dbReference>
<gene>
    <name evidence="2" type="ORF">BJP51_18055</name>
</gene>
<organism evidence="2 3">
    <name type="scientific">Paenibacillus odorifer</name>
    <dbReference type="NCBI Taxonomy" id="189426"/>
    <lineage>
        <taxon>Bacteria</taxon>
        <taxon>Bacillati</taxon>
        <taxon>Bacillota</taxon>
        <taxon>Bacilli</taxon>
        <taxon>Bacillales</taxon>
        <taxon>Paenibacillaceae</taxon>
        <taxon>Paenibacillus</taxon>
    </lineage>
</organism>
<evidence type="ECO:0000256" key="1">
    <source>
        <dbReference type="SAM" id="MobiDB-lite"/>
    </source>
</evidence>
<dbReference type="EMBL" id="MKQP01000020">
    <property type="protein sequence ID" value="OMD31726.1"/>
    <property type="molecule type" value="Genomic_DNA"/>
</dbReference>
<comment type="caution">
    <text evidence="2">The sequence shown here is derived from an EMBL/GenBank/DDBJ whole genome shotgun (WGS) entry which is preliminary data.</text>
</comment>
<reference evidence="2 3" key="1">
    <citation type="submission" date="2016-10" db="EMBL/GenBank/DDBJ databases">
        <title>Paenibacillus species isolates.</title>
        <authorList>
            <person name="Beno S.M."/>
        </authorList>
    </citation>
    <scope>NUCLEOTIDE SEQUENCE [LARGE SCALE GENOMIC DNA]</scope>
    <source>
        <strain evidence="2 3">FSL H7-0604</strain>
    </source>
</reference>
<sequence length="67" mass="7823">MESQAYDCEEILKYDTKVENDNEYNLMITNNSPLFLKSVVVTEEEEEEDNKHKNALIDANINRGNQK</sequence>
<dbReference type="Proteomes" id="UP000187465">
    <property type="component" value="Unassembled WGS sequence"/>
</dbReference>
<protein>
    <submittedName>
        <fullName evidence="2">Uncharacterized protein</fullName>
    </submittedName>
</protein>
<evidence type="ECO:0000313" key="3">
    <source>
        <dbReference type="Proteomes" id="UP000187465"/>
    </source>
</evidence>
<accession>A0A1R0XA94</accession>